<dbReference type="STRING" id="246437.L9KIN4"/>
<feature type="transmembrane region" description="Helical" evidence="6">
    <location>
        <begin position="376"/>
        <end position="397"/>
    </location>
</feature>
<evidence type="ECO:0000256" key="3">
    <source>
        <dbReference type="ARBA" id="ARBA00022692"/>
    </source>
</evidence>
<dbReference type="GO" id="GO:0042910">
    <property type="term" value="F:xenobiotic transmembrane transporter activity"/>
    <property type="evidence" value="ECO:0007669"/>
    <property type="project" value="InterPro"/>
</dbReference>
<dbReference type="InterPro" id="IPR045069">
    <property type="entry name" value="MATE_euk"/>
</dbReference>
<comment type="subcellular location">
    <subcellularLocation>
        <location evidence="1">Membrane</location>
        <topology evidence="1">Multi-pass membrane protein</topology>
    </subcellularLocation>
</comment>
<feature type="transmembrane region" description="Helical" evidence="6">
    <location>
        <begin position="176"/>
        <end position="196"/>
    </location>
</feature>
<feature type="transmembrane region" description="Helical" evidence="6">
    <location>
        <begin position="755"/>
        <end position="775"/>
    </location>
</feature>
<feature type="region of interest" description="Disordered" evidence="7">
    <location>
        <begin position="570"/>
        <end position="589"/>
    </location>
</feature>
<comment type="similarity">
    <text evidence="2 6">Belongs to the multi antimicrobial extrusion (MATE) (TC 2.A.66.1) family.</text>
</comment>
<feature type="transmembrane region" description="Helical" evidence="6">
    <location>
        <begin position="875"/>
        <end position="895"/>
    </location>
</feature>
<feature type="transmembrane region" description="Helical" evidence="6">
    <location>
        <begin position="71"/>
        <end position="93"/>
    </location>
</feature>
<feature type="compositionally biased region" description="Low complexity" evidence="7">
    <location>
        <begin position="570"/>
        <end position="580"/>
    </location>
</feature>
<feature type="transmembrane region" description="Helical" evidence="6">
    <location>
        <begin position="264"/>
        <end position="283"/>
    </location>
</feature>
<feature type="transmembrane region" description="Helical" evidence="6">
    <location>
        <begin position="673"/>
        <end position="697"/>
    </location>
</feature>
<feature type="transmembrane region" description="Helical" evidence="6">
    <location>
        <begin position="217"/>
        <end position="236"/>
    </location>
</feature>
<feature type="transmembrane region" description="Helical" evidence="6">
    <location>
        <begin position="703"/>
        <end position="723"/>
    </location>
</feature>
<evidence type="ECO:0000313" key="9">
    <source>
        <dbReference type="EMBL" id="ELW62591.1"/>
    </source>
</evidence>
<evidence type="ECO:0000256" key="4">
    <source>
        <dbReference type="ARBA" id="ARBA00022989"/>
    </source>
</evidence>
<dbReference type="InterPro" id="IPR002528">
    <property type="entry name" value="MATE_fam"/>
</dbReference>
<keyword evidence="4 6" id="KW-1133">Transmembrane helix</keyword>
<feature type="transmembrane region" description="Helical" evidence="6">
    <location>
        <begin position="974"/>
        <end position="996"/>
    </location>
</feature>
<dbReference type="Pfam" id="PF01554">
    <property type="entry name" value="MatE"/>
    <property type="match status" value="4"/>
</dbReference>
<reference evidence="10" key="1">
    <citation type="submission" date="2012-07" db="EMBL/GenBank/DDBJ databases">
        <title>Genome of the Chinese tree shrew, a rising model animal genetically related to primates.</title>
        <authorList>
            <person name="Zhang G."/>
            <person name="Fan Y."/>
            <person name="Yao Y."/>
            <person name="Huang Z."/>
        </authorList>
    </citation>
    <scope>NUCLEOTIDE SEQUENCE [LARGE SCALE GENOMIC DNA]</scope>
</reference>
<dbReference type="GO" id="GO:0015297">
    <property type="term" value="F:antiporter activity"/>
    <property type="evidence" value="ECO:0007669"/>
    <property type="project" value="InterPro"/>
</dbReference>
<feature type="transmembrane region" description="Helical" evidence="6">
    <location>
        <begin position="32"/>
        <end position="59"/>
    </location>
</feature>
<feature type="transmembrane region" description="Helical" evidence="6">
    <location>
        <begin position="403"/>
        <end position="425"/>
    </location>
</feature>
<feature type="compositionally biased region" description="Basic and acidic residues" evidence="7">
    <location>
        <begin position="473"/>
        <end position="496"/>
    </location>
</feature>
<feature type="transmembrane region" description="Helical" evidence="6">
    <location>
        <begin position="338"/>
        <end position="355"/>
    </location>
</feature>
<dbReference type="InParanoid" id="L9KIN4"/>
<feature type="region of interest" description="Disordered" evidence="7">
    <location>
        <begin position="442"/>
        <end position="496"/>
    </location>
</feature>
<evidence type="ECO:0000256" key="6">
    <source>
        <dbReference type="RuleBase" id="RU004914"/>
    </source>
</evidence>
<feature type="transmembrane region" description="Helical" evidence="6">
    <location>
        <begin position="1076"/>
        <end position="1099"/>
    </location>
</feature>
<dbReference type="Proteomes" id="UP000011518">
    <property type="component" value="Unassembled WGS sequence"/>
</dbReference>
<feature type="transmembrane region" description="Helical" evidence="6">
    <location>
        <begin position="796"/>
        <end position="815"/>
    </location>
</feature>
<dbReference type="NCBIfam" id="TIGR00797">
    <property type="entry name" value="matE"/>
    <property type="match status" value="2"/>
</dbReference>
<feature type="transmembrane region" description="Helical" evidence="6">
    <location>
        <begin position="304"/>
        <end position="323"/>
    </location>
</feature>
<feature type="transmembrane region" description="Helical" evidence="6">
    <location>
        <begin position="113"/>
        <end position="132"/>
    </location>
</feature>
<evidence type="ECO:0000256" key="5">
    <source>
        <dbReference type="ARBA" id="ARBA00023136"/>
    </source>
</evidence>
<accession>L9KIN4</accession>
<reference evidence="10" key="2">
    <citation type="journal article" date="2013" name="Nat. Commun.">
        <title>Genome of the Chinese tree shrew.</title>
        <authorList>
            <person name="Fan Y."/>
            <person name="Huang Z.Y."/>
            <person name="Cao C.C."/>
            <person name="Chen C.S."/>
            <person name="Chen Y.X."/>
            <person name="Fan D.D."/>
            <person name="He J."/>
            <person name="Hou H.L."/>
            <person name="Hu L."/>
            <person name="Hu X.T."/>
            <person name="Jiang X.T."/>
            <person name="Lai R."/>
            <person name="Lang Y.S."/>
            <person name="Liang B."/>
            <person name="Liao S.G."/>
            <person name="Mu D."/>
            <person name="Ma Y.Y."/>
            <person name="Niu Y.Y."/>
            <person name="Sun X.Q."/>
            <person name="Xia J.Q."/>
            <person name="Xiao J."/>
            <person name="Xiong Z.Q."/>
            <person name="Xu L."/>
            <person name="Yang L."/>
            <person name="Zhang Y."/>
            <person name="Zhao W."/>
            <person name="Zhao X.D."/>
            <person name="Zheng Y.T."/>
            <person name="Zhou J.M."/>
            <person name="Zhu Y.B."/>
            <person name="Zhang G.J."/>
            <person name="Wang J."/>
            <person name="Yao Y.G."/>
        </authorList>
    </citation>
    <scope>NUCLEOTIDE SEQUENCE [LARGE SCALE GENOMIC DNA]</scope>
</reference>
<feature type="transmembrane region" description="Helical" evidence="6">
    <location>
        <begin position="915"/>
        <end position="937"/>
    </location>
</feature>
<name>L9KIN4_TUPCH</name>
<proteinExistence type="inferred from homology"/>
<evidence type="ECO:0000256" key="1">
    <source>
        <dbReference type="ARBA" id="ARBA00004141"/>
    </source>
</evidence>
<dbReference type="PANTHER" id="PTHR11206">
    <property type="entry name" value="MULTIDRUG RESISTANCE PROTEIN"/>
    <property type="match status" value="1"/>
</dbReference>
<feature type="transmembrane region" description="Helical" evidence="6">
    <location>
        <begin position="835"/>
        <end position="854"/>
    </location>
</feature>
<feature type="signal peptide" evidence="8">
    <location>
        <begin position="1"/>
        <end position="22"/>
    </location>
</feature>
<dbReference type="eggNOG" id="KOG1347">
    <property type="taxonomic scope" value="Eukaryota"/>
</dbReference>
<dbReference type="GO" id="GO:0016020">
    <property type="term" value="C:membrane"/>
    <property type="evidence" value="ECO:0007669"/>
    <property type="project" value="UniProtKB-SubCell"/>
</dbReference>
<feature type="chain" id="PRO_5003999448" description="Multidrug and toxin extrusion protein" evidence="8">
    <location>
        <begin position="23"/>
        <end position="1103"/>
    </location>
</feature>
<evidence type="ECO:0000256" key="7">
    <source>
        <dbReference type="SAM" id="MobiDB-lite"/>
    </source>
</evidence>
<evidence type="ECO:0000256" key="2">
    <source>
        <dbReference type="ARBA" id="ARBA00010199"/>
    </source>
</evidence>
<protein>
    <recommendedName>
        <fullName evidence="6">Multidrug and toxin extrusion protein</fullName>
    </recommendedName>
</protein>
<keyword evidence="5 6" id="KW-0472">Membrane</keyword>
<feature type="region of interest" description="Disordered" evidence="7">
    <location>
        <begin position="531"/>
        <end position="556"/>
    </location>
</feature>
<keyword evidence="10" id="KW-1185">Reference proteome</keyword>
<dbReference type="CDD" id="cd13132">
    <property type="entry name" value="MATE_eukaryotic"/>
    <property type="match status" value="2"/>
</dbReference>
<gene>
    <name evidence="9" type="ORF">TREES_T100007768</name>
</gene>
<sequence>MASPFLAQLMVFLISFVSSVFCGHLGKLELDAVTLAIAVINVTGISVGFGLSSACDTLISQTYGSRNLKHVGVILQRGALVLLLCCFPCWALFLNTQHLLLLLRQDPAVARLTQTYVMVFIPALPATFLYTLQVKYLLNQGIVLPQIVTGVAANLINALANYVFLHQLHLGVMGSALANTLSQFTLALFLFVYILGRKLHRATWGGWSRECLQDWASFLRLAIPSMLMLCIEWWAYEIGSFLSGRQLSVPAGILGMVELGAQSVVYELAVIVYMIPTGFSVAASVRVGNALGAGNIEQARKSSAVALLVTELFAAAFCALLISSKDLVGYIFTTDRDIVTLVAQVVPIYAVSHLFEGLACTSGGILRGSGNQKVGAIVNAIGYYVVGLPIGIALMFAANLGVLGLWSGIVVCAVSQAVCFVGFIARLNWKKACQQAQVHANVKPNTAQSGDSTQEPLHSEGPENHGGILLNDVDNKDEPRPDQQTHQEEAVRAHPEDSAPLSCKQLVLHRGLLLLGLVLVLLAVTVGRGARGLSEGGRGGPGRSAARPPPGSGAVVGAAAETPAVAWDSLSAAASSEQPSEQPPAQPCAPGWRGRLLGWRSALPRDLRREVAEILALAGPVFLAQLMLFLIGIVSSIFCGHLGKAELDAVMLAVSSFGGRNLKRVGIILQRGILILLLACFPCWAVFVNTECILLLLKQDPEVSRIAQTYVMIFIPALPGIIMPQVITGMVANVINVGMNAFLLFPLGLGVVGSAWANTTSQFILCTLIFLYIWWKKIHIATWGGWTTDCFQEWGAYIRLAVPSLFMVCIEWWTFEIGTFLSGLINVTELGAQAVIYELVSASYMVPLGFGVAANVRVGNALGAGSVEQARSSCVAVLLCSSACSLVIGVLLAALKDVVAYIFTSDKDIISLVSQVMPVFAPFHLFDALAATCGGVLRGTGNQKIGAILNAIGYYVLGFPIGVSLMFAAKLGIIGLWSGLMVCVFFQGLFYLVYIFKTNWERVAEQAQVRAGLKRSKETVPTPTDLPTLEREVTGGVILPDIIRPESQTSQLMVLDEHNQYAVPTVGEALTVRQLIFYRGMALAVSVTTFIAGILIRVFNDRG</sequence>
<dbReference type="GO" id="GO:1990961">
    <property type="term" value="P:xenobiotic detoxification by transmembrane export across the plasma membrane"/>
    <property type="evidence" value="ECO:0007669"/>
    <property type="project" value="InterPro"/>
</dbReference>
<keyword evidence="3 6" id="KW-0812">Transmembrane</keyword>
<evidence type="ECO:0000313" key="10">
    <source>
        <dbReference type="Proteomes" id="UP000011518"/>
    </source>
</evidence>
<feature type="compositionally biased region" description="Polar residues" evidence="7">
    <location>
        <begin position="442"/>
        <end position="456"/>
    </location>
</feature>
<feature type="transmembrane region" description="Helical" evidence="6">
    <location>
        <begin position="949"/>
        <end position="968"/>
    </location>
</feature>
<keyword evidence="8" id="KW-0732">Signal</keyword>
<organism evidence="9 10">
    <name type="scientific">Tupaia chinensis</name>
    <name type="common">Chinese tree shrew</name>
    <name type="synonym">Tupaia belangeri chinensis</name>
    <dbReference type="NCBI Taxonomy" id="246437"/>
    <lineage>
        <taxon>Eukaryota</taxon>
        <taxon>Metazoa</taxon>
        <taxon>Chordata</taxon>
        <taxon>Craniata</taxon>
        <taxon>Vertebrata</taxon>
        <taxon>Euteleostomi</taxon>
        <taxon>Mammalia</taxon>
        <taxon>Eutheria</taxon>
        <taxon>Euarchontoglires</taxon>
        <taxon>Scandentia</taxon>
        <taxon>Tupaiidae</taxon>
        <taxon>Tupaia</taxon>
    </lineage>
</organism>
<feature type="transmembrane region" description="Helical" evidence="6">
    <location>
        <begin position="614"/>
        <end position="638"/>
    </location>
</feature>
<evidence type="ECO:0000256" key="8">
    <source>
        <dbReference type="SAM" id="SignalP"/>
    </source>
</evidence>
<dbReference type="EMBL" id="KB320809">
    <property type="protein sequence ID" value="ELW62591.1"/>
    <property type="molecule type" value="Genomic_DNA"/>
</dbReference>
<feature type="transmembrane region" description="Helical" evidence="6">
    <location>
        <begin position="144"/>
        <end position="164"/>
    </location>
</feature>
<dbReference type="AlphaFoldDB" id="L9KIN4"/>